<feature type="transmembrane region" description="Helical" evidence="10">
    <location>
        <begin position="326"/>
        <end position="349"/>
    </location>
</feature>
<feature type="region of interest" description="Disordered" evidence="9">
    <location>
        <begin position="1"/>
        <end position="29"/>
    </location>
</feature>
<feature type="transmembrane region" description="Helical" evidence="10">
    <location>
        <begin position="355"/>
        <end position="374"/>
    </location>
</feature>
<evidence type="ECO:0000256" key="10">
    <source>
        <dbReference type="SAM" id="Phobius"/>
    </source>
</evidence>
<gene>
    <name evidence="12" type="primary">TOK1_1</name>
    <name evidence="12" type="ORF">BGZ80_010137</name>
</gene>
<dbReference type="GO" id="GO:0030322">
    <property type="term" value="P:stabilization of membrane potential"/>
    <property type="evidence" value="ECO:0007669"/>
    <property type="project" value="TreeGrafter"/>
</dbReference>
<comment type="caution">
    <text evidence="12">The sequence shown here is derived from an EMBL/GenBank/DDBJ whole genome shotgun (WGS) entry which is preliminary data.</text>
</comment>
<dbReference type="AlphaFoldDB" id="A0A9P6MWA9"/>
<dbReference type="Pfam" id="PF07885">
    <property type="entry name" value="Ion_trans_2"/>
    <property type="match status" value="2"/>
</dbReference>
<accession>A0A9P6MWA9</accession>
<feature type="transmembrane region" description="Helical" evidence="10">
    <location>
        <begin position="250"/>
        <end position="270"/>
    </location>
</feature>
<feature type="transmembrane region" description="Helical" evidence="10">
    <location>
        <begin position="127"/>
        <end position="146"/>
    </location>
</feature>
<dbReference type="EMBL" id="JAAAID010000675">
    <property type="protein sequence ID" value="KAG0014945.1"/>
    <property type="molecule type" value="Genomic_DNA"/>
</dbReference>
<dbReference type="Proteomes" id="UP000703661">
    <property type="component" value="Unassembled WGS sequence"/>
</dbReference>
<comment type="similarity">
    <text evidence="8">Belongs to the two pore domain potassium channel (TC 1.A.1.8) family.</text>
</comment>
<sequence>MGRLRQSAPSIGSSTDDLPPSLRAGMESPKPHLKLEKTGAWSYLLIAALQAYTILTVVRCLANPTWVALTDNIDEAGGDEGMAPEGSAGKREKWFLGCAIVFTLLSCIGVTLRIMDKMAWLRRGPVMAAYFQAAFCIAAMSSFVSSHKLTSGTEYSHGFLTCVITAILSVIVVVMLTIDWRRGFPSAGLSATLKALIISSFLMTAVIIIGAATYTWLEDWTFDQAVNFCIVSFSTIGYGNLSPRSVAGQAVFFFYGILGISAIGFFIVSLRNAVIEQLEWRLIEDFSKPAHIIRVQTRMSAKDLPYPMARLEEEQKVKATIKRTMFIRMIIIWIVLWFGGAAVFCAFENWTFLESLYFCYVTLTTIGFGDYVLTEPGSIEFWNIYVFVGLTIFTYILSLFSESMTSHIHLVDDDEVREDKDDLFRWEQCEGDSNSPHGPPPILIFSQGVALGLEGTKWPRNRQQQMRLHPVQTQQEITGIPQQPNQQGNQAHPRRKVRFWDRFSRRVSRNGDQNREQSGLRRRGSVGRVLRVSSKERKHILQAEYYANQGGHPNNKGNMTVDSEVTLDAGGRLENVRNQGDALTMAPASTKFINTCDISPQWRVDDRLSLESPTGSTNSSSSAINPTQQVCVYGTSGYRDATANHCRSMSSAKTEGIQPSSSSSCSPDYNCYSTSGQNYEPSIYLQEPSPACDLATPRGIRRQQDHSYSQEFSQDLYVQASTLQHQPQIQFVSPRAPLRVYTVSRRISAQQHSPQLRQNQRETIKGVSSESINNILPSGDGRVSTSLDSLHDQGVGFNDEQEVVLPLQGSSLLLPRPREDRDGSLAALHIPWSEQEKEREDRTKAYERYLELEHTRQSHSSDTTKVGSPMPQTIPTDPFSSMDQFAVQTLNKSRALDEVFDRSNTVFTSEDQKIIPWDRDGIAPDEMPPEEYFEARMRVDSIGS</sequence>
<name>A0A9P6MWA9_9FUNG</name>
<evidence type="ECO:0000256" key="8">
    <source>
        <dbReference type="RuleBase" id="RU003857"/>
    </source>
</evidence>
<evidence type="ECO:0000313" key="12">
    <source>
        <dbReference type="EMBL" id="KAG0014945.1"/>
    </source>
</evidence>
<keyword evidence="4 10" id="KW-1133">Transmembrane helix</keyword>
<dbReference type="InterPro" id="IPR013099">
    <property type="entry name" value="K_chnl_dom"/>
</dbReference>
<feature type="domain" description="Potassium channel" evidence="11">
    <location>
        <begin position="203"/>
        <end position="274"/>
    </location>
</feature>
<feature type="transmembrane region" description="Helical" evidence="10">
    <location>
        <begin position="381"/>
        <end position="400"/>
    </location>
</feature>
<dbReference type="SUPFAM" id="SSF81324">
    <property type="entry name" value="Voltage-gated potassium channels"/>
    <property type="match status" value="2"/>
</dbReference>
<keyword evidence="6 10" id="KW-0472">Membrane</keyword>
<keyword evidence="5 8" id="KW-0406">Ion transport</keyword>
<proteinExistence type="inferred from homology"/>
<feature type="transmembrane region" description="Helical" evidence="10">
    <location>
        <begin position="94"/>
        <end position="115"/>
    </location>
</feature>
<evidence type="ECO:0000256" key="9">
    <source>
        <dbReference type="SAM" id="MobiDB-lite"/>
    </source>
</evidence>
<dbReference type="PRINTS" id="PR01333">
    <property type="entry name" value="2POREKCHANEL"/>
</dbReference>
<comment type="subcellular location">
    <subcellularLocation>
        <location evidence="1">Membrane</location>
        <topology evidence="1">Multi-pass membrane protein</topology>
    </subcellularLocation>
</comment>
<reference evidence="12" key="1">
    <citation type="journal article" date="2020" name="Fungal Divers.">
        <title>Resolving the Mortierellaceae phylogeny through synthesis of multi-gene phylogenetics and phylogenomics.</title>
        <authorList>
            <person name="Vandepol N."/>
            <person name="Liber J."/>
            <person name="Desiro A."/>
            <person name="Na H."/>
            <person name="Kennedy M."/>
            <person name="Barry K."/>
            <person name="Grigoriev I.V."/>
            <person name="Miller A.N."/>
            <person name="O'Donnell K."/>
            <person name="Stajich J.E."/>
            <person name="Bonito G."/>
        </authorList>
    </citation>
    <scope>NUCLEOTIDE SEQUENCE</scope>
    <source>
        <strain evidence="12">NRRL 2769</strain>
    </source>
</reference>
<evidence type="ECO:0000256" key="2">
    <source>
        <dbReference type="ARBA" id="ARBA00022448"/>
    </source>
</evidence>
<keyword evidence="3 8" id="KW-0812">Transmembrane</keyword>
<evidence type="ECO:0000256" key="3">
    <source>
        <dbReference type="ARBA" id="ARBA00022692"/>
    </source>
</evidence>
<feature type="transmembrane region" description="Helical" evidence="10">
    <location>
        <begin position="158"/>
        <end position="180"/>
    </location>
</feature>
<protein>
    <submittedName>
        <fullName evidence="12">Potassium channel</fullName>
    </submittedName>
</protein>
<dbReference type="Gene3D" id="1.10.287.70">
    <property type="match status" value="2"/>
</dbReference>
<dbReference type="PANTHER" id="PTHR11003">
    <property type="entry name" value="POTASSIUM CHANNEL, SUBFAMILY K"/>
    <property type="match status" value="1"/>
</dbReference>
<evidence type="ECO:0000256" key="5">
    <source>
        <dbReference type="ARBA" id="ARBA00023065"/>
    </source>
</evidence>
<feature type="transmembrane region" description="Helical" evidence="10">
    <location>
        <begin position="40"/>
        <end position="58"/>
    </location>
</feature>
<evidence type="ECO:0000256" key="4">
    <source>
        <dbReference type="ARBA" id="ARBA00022989"/>
    </source>
</evidence>
<feature type="transmembrane region" description="Helical" evidence="10">
    <location>
        <begin position="192"/>
        <end position="217"/>
    </location>
</feature>
<dbReference type="GO" id="GO:0022841">
    <property type="term" value="F:potassium ion leak channel activity"/>
    <property type="evidence" value="ECO:0007669"/>
    <property type="project" value="TreeGrafter"/>
</dbReference>
<keyword evidence="7 8" id="KW-0407">Ion channel</keyword>
<evidence type="ECO:0000256" key="7">
    <source>
        <dbReference type="ARBA" id="ARBA00023303"/>
    </source>
</evidence>
<dbReference type="PANTHER" id="PTHR11003:SF291">
    <property type="entry name" value="IP11374P"/>
    <property type="match status" value="1"/>
</dbReference>
<evidence type="ECO:0000313" key="13">
    <source>
        <dbReference type="Proteomes" id="UP000703661"/>
    </source>
</evidence>
<evidence type="ECO:0000256" key="6">
    <source>
        <dbReference type="ARBA" id="ARBA00023136"/>
    </source>
</evidence>
<dbReference type="InterPro" id="IPR003280">
    <property type="entry name" value="2pore_dom_K_chnl"/>
</dbReference>
<feature type="region of interest" description="Disordered" evidence="9">
    <location>
        <begin position="503"/>
        <end position="533"/>
    </location>
</feature>
<keyword evidence="13" id="KW-1185">Reference proteome</keyword>
<feature type="domain" description="Potassium channel" evidence="11">
    <location>
        <begin position="333"/>
        <end position="404"/>
    </location>
</feature>
<dbReference type="GO" id="GO:0015271">
    <property type="term" value="F:outward rectifier potassium channel activity"/>
    <property type="evidence" value="ECO:0007669"/>
    <property type="project" value="TreeGrafter"/>
</dbReference>
<dbReference type="GO" id="GO:0005886">
    <property type="term" value="C:plasma membrane"/>
    <property type="evidence" value="ECO:0007669"/>
    <property type="project" value="TreeGrafter"/>
</dbReference>
<keyword evidence="2 8" id="KW-0813">Transport</keyword>
<evidence type="ECO:0000259" key="11">
    <source>
        <dbReference type="Pfam" id="PF07885"/>
    </source>
</evidence>
<evidence type="ECO:0000256" key="1">
    <source>
        <dbReference type="ARBA" id="ARBA00004141"/>
    </source>
</evidence>
<organism evidence="12 13">
    <name type="scientific">Entomortierella chlamydospora</name>
    <dbReference type="NCBI Taxonomy" id="101097"/>
    <lineage>
        <taxon>Eukaryota</taxon>
        <taxon>Fungi</taxon>
        <taxon>Fungi incertae sedis</taxon>
        <taxon>Mucoromycota</taxon>
        <taxon>Mortierellomycotina</taxon>
        <taxon>Mortierellomycetes</taxon>
        <taxon>Mortierellales</taxon>
        <taxon>Mortierellaceae</taxon>
        <taxon>Entomortierella</taxon>
    </lineage>
</organism>
<feature type="compositionally biased region" description="Polar residues" evidence="9">
    <location>
        <begin position="7"/>
        <end position="16"/>
    </location>
</feature>